<feature type="compositionally biased region" description="Low complexity" evidence="6">
    <location>
        <begin position="374"/>
        <end position="398"/>
    </location>
</feature>
<dbReference type="Gene3D" id="3.40.640.10">
    <property type="entry name" value="Type I PLP-dependent aspartate aminotransferase-like (Major domain)"/>
    <property type="match status" value="1"/>
</dbReference>
<comment type="cofactor">
    <cofactor evidence="1">
        <name>pyridoxal 5'-phosphate</name>
        <dbReference type="ChEBI" id="CHEBI:597326"/>
    </cofactor>
</comment>
<dbReference type="InterPro" id="IPR015421">
    <property type="entry name" value="PyrdxlP-dep_Trfase_major"/>
</dbReference>
<dbReference type="Pfam" id="PF00155">
    <property type="entry name" value="Aminotran_1_2"/>
    <property type="match status" value="1"/>
</dbReference>
<evidence type="ECO:0000256" key="4">
    <source>
        <dbReference type="ARBA" id="ARBA00023239"/>
    </source>
</evidence>
<dbReference type="PANTHER" id="PTHR43525:SF2">
    <property type="entry name" value="CYSTATHIONINE BETA-LYASE-RELATED"/>
    <property type="match status" value="1"/>
</dbReference>
<dbReference type="Proteomes" id="UP000011863">
    <property type="component" value="Chromosome"/>
</dbReference>
<accession>A0A6C7ED41</accession>
<dbReference type="KEGG" id="aym:YM304_39660"/>
<evidence type="ECO:0000313" key="8">
    <source>
        <dbReference type="EMBL" id="BAN04280.1"/>
    </source>
</evidence>
<organism evidence="8 9">
    <name type="scientific">Ilumatobacter coccineus (strain NBRC 103263 / KCTC 29153 / YM16-304)</name>
    <dbReference type="NCBI Taxonomy" id="1313172"/>
    <lineage>
        <taxon>Bacteria</taxon>
        <taxon>Bacillati</taxon>
        <taxon>Actinomycetota</taxon>
        <taxon>Acidimicrobiia</taxon>
        <taxon>Acidimicrobiales</taxon>
        <taxon>Ilumatobacteraceae</taxon>
        <taxon>Ilumatobacter</taxon>
    </lineage>
</organism>
<evidence type="ECO:0000256" key="3">
    <source>
        <dbReference type="ARBA" id="ARBA00022898"/>
    </source>
</evidence>
<feature type="domain" description="Aminotransferase class I/classII large" evidence="7">
    <location>
        <begin position="52"/>
        <end position="363"/>
    </location>
</feature>
<keyword evidence="3" id="KW-0663">Pyridoxal phosphate</keyword>
<feature type="region of interest" description="Disordered" evidence="6">
    <location>
        <begin position="371"/>
        <end position="404"/>
    </location>
</feature>
<dbReference type="EC" id="4.4.1.13" evidence="2"/>
<evidence type="ECO:0000256" key="1">
    <source>
        <dbReference type="ARBA" id="ARBA00001933"/>
    </source>
</evidence>
<protein>
    <recommendedName>
        <fullName evidence="2">cysteine-S-conjugate beta-lyase</fullName>
        <ecNumber evidence="2">4.4.1.13</ecNumber>
    </recommendedName>
</protein>
<dbReference type="InterPro" id="IPR015422">
    <property type="entry name" value="PyrdxlP-dep_Trfase_small"/>
</dbReference>
<keyword evidence="9" id="KW-1185">Reference proteome</keyword>
<reference evidence="8 9" key="1">
    <citation type="journal article" date="2013" name="Int. J. Syst. Evol. Microbiol.">
        <title>Ilumatobacter nonamiense sp. nov. and Ilumatobacter coccineum sp. nov., isolated from seashore sand.</title>
        <authorList>
            <person name="Matsumoto A."/>
            <person name="Kasai H."/>
            <person name="Matsuo Y."/>
            <person name="Shizuri Y."/>
            <person name="Ichikawa N."/>
            <person name="Fujita N."/>
            <person name="Omura S."/>
            <person name="Takahashi Y."/>
        </authorList>
    </citation>
    <scope>NUCLEOTIDE SEQUENCE [LARGE SCALE GENOMIC DNA]</scope>
    <source>
        <strain evidence="9">NBRC 103263 / KCTC 29153 / YM16-304</strain>
    </source>
</reference>
<sequence length="404" mass="43222">MKWSETVPGTIPAWVAETDFRLPPSVESVLVRAVTSGDVGYRPSDETSPLRASWSRHLATEWGVDVDPDSVFGVPGVVTGLYASIRAFTKPGGEVVVTTPVYAPFLDAPGELGRHRVDVPLVDDGSRWRLDLDGIDRAFAGGARLLLLCHPHNPTGTVFERSELVELARIAAQRGAVVVSDEVHAPVTYAGTDFCSYAEVAGPEHCVVLVSMSKAMSFAGLLCGAAIVGAAWRDEWLAIPRRLRSGPSLLGVLATEAALEPPAQEWLRQMVTLLGSHRDRLAATLDEAFPGVVHRAPEAGYLYWADFSDTSIAGDPVAAFADVGLRVETGNYFVDSSSDDYAGHVRINFGTSDEIFTEMLDRITAAGHAHDAATRSSAIPTSATPTSATPTPRTTTPRTTKDTQ</sequence>
<dbReference type="PANTHER" id="PTHR43525">
    <property type="entry name" value="PROTEIN MALY"/>
    <property type="match status" value="1"/>
</dbReference>
<name>A0A6C7ED41_ILUCY</name>
<evidence type="ECO:0000259" key="7">
    <source>
        <dbReference type="Pfam" id="PF00155"/>
    </source>
</evidence>
<dbReference type="CDD" id="cd00609">
    <property type="entry name" value="AAT_like"/>
    <property type="match status" value="1"/>
</dbReference>
<evidence type="ECO:0000256" key="5">
    <source>
        <dbReference type="ARBA" id="ARBA00037974"/>
    </source>
</evidence>
<gene>
    <name evidence="8" type="primary">metC</name>
    <name evidence="8" type="ORF">YM304_39660</name>
</gene>
<dbReference type="InterPro" id="IPR015424">
    <property type="entry name" value="PyrdxlP-dep_Trfase"/>
</dbReference>
<dbReference type="AlphaFoldDB" id="A0A6C7ED41"/>
<evidence type="ECO:0000256" key="2">
    <source>
        <dbReference type="ARBA" id="ARBA00012224"/>
    </source>
</evidence>
<dbReference type="InterPro" id="IPR051798">
    <property type="entry name" value="Class-II_PLP-Dep_Aminotrans"/>
</dbReference>
<dbReference type="EMBL" id="AP012057">
    <property type="protein sequence ID" value="BAN04280.1"/>
    <property type="molecule type" value="Genomic_DNA"/>
</dbReference>
<comment type="similarity">
    <text evidence="5">Belongs to the class-II pyridoxal-phosphate-dependent aminotransferase family. MalY/PatB cystathionine beta-lyase subfamily.</text>
</comment>
<dbReference type="InterPro" id="IPR004839">
    <property type="entry name" value="Aminotransferase_I/II_large"/>
</dbReference>
<dbReference type="GO" id="GO:0047804">
    <property type="term" value="F:cysteine-S-conjugate beta-lyase activity"/>
    <property type="evidence" value="ECO:0007669"/>
    <property type="project" value="UniProtKB-EC"/>
</dbReference>
<proteinExistence type="inferred from homology"/>
<keyword evidence="4 8" id="KW-0456">Lyase</keyword>
<dbReference type="SUPFAM" id="SSF53383">
    <property type="entry name" value="PLP-dependent transferases"/>
    <property type="match status" value="1"/>
</dbReference>
<evidence type="ECO:0000313" key="9">
    <source>
        <dbReference type="Proteomes" id="UP000011863"/>
    </source>
</evidence>
<evidence type="ECO:0000256" key="6">
    <source>
        <dbReference type="SAM" id="MobiDB-lite"/>
    </source>
</evidence>
<dbReference type="GO" id="GO:0030170">
    <property type="term" value="F:pyridoxal phosphate binding"/>
    <property type="evidence" value="ECO:0007669"/>
    <property type="project" value="InterPro"/>
</dbReference>
<dbReference type="Gene3D" id="3.90.1150.10">
    <property type="entry name" value="Aspartate Aminotransferase, domain 1"/>
    <property type="match status" value="1"/>
</dbReference>